<gene>
    <name evidence="1" type="ORF">CAETHG_2144</name>
</gene>
<evidence type="ECO:0000313" key="2">
    <source>
        <dbReference type="Proteomes" id="UP000017590"/>
    </source>
</evidence>
<accession>A0ABM5NV92</accession>
<evidence type="ECO:0000313" key="1">
    <source>
        <dbReference type="EMBL" id="AGY76357.1"/>
    </source>
</evidence>
<dbReference type="RefSeq" id="WP_013236734.1">
    <property type="nucleotide sequence ID" value="NC_022592.1"/>
</dbReference>
<reference evidence="2" key="1">
    <citation type="journal article" date="2014" name="Biotechnol. Biofuels">
        <title>Comparison of single-molecule sequencing and hybrid approaches for finishing the genome of Clostridium autoethanogenum and analysis of CRISPR systems in industrial relevant Clostridia.</title>
        <authorList>
            <person name="Brown S.D."/>
            <person name="Nagaraju S."/>
            <person name="Utturkar S."/>
            <person name="De Tissera S."/>
            <person name="Segovia S."/>
            <person name="Mitchell W."/>
            <person name="Land M.L."/>
            <person name="Dassanayake A."/>
            <person name="Kopke M."/>
        </authorList>
    </citation>
    <scope>NUCLEOTIDE SEQUENCE [LARGE SCALE GENOMIC DNA]</scope>
    <source>
        <strain evidence="2">DSM 10061</strain>
    </source>
</reference>
<organism evidence="1 2">
    <name type="scientific">Clostridium autoethanogenum DSM 10061</name>
    <dbReference type="NCBI Taxonomy" id="1341692"/>
    <lineage>
        <taxon>Bacteria</taxon>
        <taxon>Bacillati</taxon>
        <taxon>Bacillota</taxon>
        <taxon>Clostridia</taxon>
        <taxon>Eubacteriales</taxon>
        <taxon>Clostridiaceae</taxon>
        <taxon>Clostridium</taxon>
    </lineage>
</organism>
<dbReference type="EMBL" id="CP006763">
    <property type="protein sequence ID" value="AGY76357.1"/>
    <property type="molecule type" value="Genomic_DNA"/>
</dbReference>
<keyword evidence="2" id="KW-1185">Reference proteome</keyword>
<sequence>MENFKYSINNISSQIFHIKKINSELKGLLEESKKCWKELKSTPNGLPNDLKHVVDNLFMIAFKDSAVKDKHINKFTYMLKALNPEDKAKIRDIKQIGVEVQRLNDKDTVIAKAVLTIIKEFKVVFYKELERRSKE</sequence>
<name>A0ABM5NV92_9CLOT</name>
<dbReference type="Proteomes" id="UP000017590">
    <property type="component" value="Chromosome"/>
</dbReference>
<proteinExistence type="predicted"/>
<protein>
    <submittedName>
        <fullName evidence="1">Uncharacterized protein</fullName>
    </submittedName>
</protein>